<keyword evidence="8" id="KW-1185">Reference proteome</keyword>
<dbReference type="OrthoDB" id="1879366at2759"/>
<dbReference type="Gene3D" id="3.90.180.10">
    <property type="entry name" value="Medium-chain alcohol dehydrogenases, catalytic domain"/>
    <property type="match status" value="1"/>
</dbReference>
<dbReference type="GO" id="GO:0008270">
    <property type="term" value="F:zinc ion binding"/>
    <property type="evidence" value="ECO:0007669"/>
    <property type="project" value="InterPro"/>
</dbReference>
<dbReference type="InterPro" id="IPR036291">
    <property type="entry name" value="NAD(P)-bd_dom_sf"/>
</dbReference>
<proteinExistence type="inferred from homology"/>
<dbReference type="FunFam" id="3.40.50.720:FF:000022">
    <property type="entry name" value="Cinnamyl alcohol dehydrogenase"/>
    <property type="match status" value="1"/>
</dbReference>
<evidence type="ECO:0000256" key="1">
    <source>
        <dbReference type="ARBA" id="ARBA00001947"/>
    </source>
</evidence>
<evidence type="ECO:0000259" key="6">
    <source>
        <dbReference type="SMART" id="SM00829"/>
    </source>
</evidence>
<dbReference type="PROSITE" id="PS00059">
    <property type="entry name" value="ADH_ZINC"/>
    <property type="match status" value="1"/>
</dbReference>
<evidence type="ECO:0000256" key="3">
    <source>
        <dbReference type="ARBA" id="ARBA00022833"/>
    </source>
</evidence>
<evidence type="ECO:0000256" key="5">
    <source>
        <dbReference type="RuleBase" id="RU361277"/>
    </source>
</evidence>
<dbReference type="GO" id="GO:0016616">
    <property type="term" value="F:oxidoreductase activity, acting on the CH-OH group of donors, NAD or NADP as acceptor"/>
    <property type="evidence" value="ECO:0007669"/>
    <property type="project" value="InterPro"/>
</dbReference>
<sequence>MPRVRSPSATERKEQPRAFALLRQVAPTGPGADDLQAVDPQLLQEYVKLYGQPAAKLPADGEISFADFAAIFTQPTSAGSNTPATSCIGYAAQETSGILAPYSFDRRAVGPGDVRIQITHCGICHSDLHMVKNEWGNSLYPMVPGHEIVGIVTEVGKGVTKFKPGDRAGVGCMVDSCRTCDYCKPDRSEEQFCKGQLLTYSSKLPDGTVTMGGYSTFIVVREAFTLRLPDNLPLDATAPLLCAGITVYSPMKHFGLDKPGMRLGVVGLGGLGHMAVKIGKGLGLHVTVISTSEAKREEAIKVLGADDFIVSKDAEQMKDAASSLDGIIDTVSAKHDLAALVGLLRVDGRLVLVGVPEQPLDLPSAALIFKRVMVSGSLIGGIRQTQEMLDFCGEKGITASIEKIPIDYINTAYERMLRSDVRYRCAGVWWW</sequence>
<dbReference type="InterPro" id="IPR002328">
    <property type="entry name" value="ADH_Zn_CS"/>
</dbReference>
<comment type="caution">
    <text evidence="7">The sequence shown here is derived from an EMBL/GenBank/DDBJ whole genome shotgun (WGS) entry which is preliminary data.</text>
</comment>
<dbReference type="GO" id="GO:0009809">
    <property type="term" value="P:lignin biosynthetic process"/>
    <property type="evidence" value="ECO:0007669"/>
    <property type="project" value="UniProtKB-ARBA"/>
</dbReference>
<dbReference type="Pfam" id="PF08240">
    <property type="entry name" value="ADH_N"/>
    <property type="match status" value="1"/>
</dbReference>
<gene>
    <name evidence="7" type="ORF">HYH02_014936</name>
</gene>
<reference evidence="7" key="1">
    <citation type="journal article" date="2020" name="bioRxiv">
        <title>Comparative genomics of Chlamydomonas.</title>
        <authorList>
            <person name="Craig R.J."/>
            <person name="Hasan A.R."/>
            <person name="Ness R.W."/>
            <person name="Keightley P.D."/>
        </authorList>
    </citation>
    <scope>NUCLEOTIDE SEQUENCE</scope>
    <source>
        <strain evidence="7">CCAP 11/173</strain>
    </source>
</reference>
<dbReference type="InterPro" id="IPR020843">
    <property type="entry name" value="ER"/>
</dbReference>
<evidence type="ECO:0000256" key="2">
    <source>
        <dbReference type="ARBA" id="ARBA00022723"/>
    </source>
</evidence>
<dbReference type="InterPro" id="IPR013149">
    <property type="entry name" value="ADH-like_C"/>
</dbReference>
<dbReference type="AlphaFoldDB" id="A0A835SEN6"/>
<dbReference type="FunFam" id="3.90.180.10:FF:000004">
    <property type="entry name" value="probable cinnamyl alcohol dehydrogenase"/>
    <property type="match status" value="1"/>
</dbReference>
<dbReference type="Proteomes" id="UP000613740">
    <property type="component" value="Unassembled WGS sequence"/>
</dbReference>
<evidence type="ECO:0000313" key="7">
    <source>
        <dbReference type="EMBL" id="KAG2425872.1"/>
    </source>
</evidence>
<keyword evidence="2 5" id="KW-0479">Metal-binding</keyword>
<feature type="domain" description="Enoyl reductase (ER)" evidence="6">
    <location>
        <begin position="97"/>
        <end position="421"/>
    </location>
</feature>
<comment type="cofactor">
    <cofactor evidence="1 5">
        <name>Zn(2+)</name>
        <dbReference type="ChEBI" id="CHEBI:29105"/>
    </cofactor>
</comment>
<dbReference type="CDD" id="cd05283">
    <property type="entry name" value="CAD1"/>
    <property type="match status" value="1"/>
</dbReference>
<dbReference type="SUPFAM" id="SSF50129">
    <property type="entry name" value="GroES-like"/>
    <property type="match status" value="1"/>
</dbReference>
<organism evidence="7 8">
    <name type="scientific">Chlamydomonas schloesseri</name>
    <dbReference type="NCBI Taxonomy" id="2026947"/>
    <lineage>
        <taxon>Eukaryota</taxon>
        <taxon>Viridiplantae</taxon>
        <taxon>Chlorophyta</taxon>
        <taxon>core chlorophytes</taxon>
        <taxon>Chlorophyceae</taxon>
        <taxon>CS clade</taxon>
        <taxon>Chlamydomonadales</taxon>
        <taxon>Chlamydomonadaceae</taxon>
        <taxon>Chlamydomonas</taxon>
    </lineage>
</organism>
<name>A0A835SEN6_9CHLO</name>
<dbReference type="InterPro" id="IPR011032">
    <property type="entry name" value="GroES-like_sf"/>
</dbReference>
<dbReference type="SUPFAM" id="SSF51735">
    <property type="entry name" value="NAD(P)-binding Rossmann-fold domains"/>
    <property type="match status" value="1"/>
</dbReference>
<keyword evidence="3 5" id="KW-0862">Zinc</keyword>
<keyword evidence="4" id="KW-0560">Oxidoreductase</keyword>
<evidence type="ECO:0000256" key="4">
    <source>
        <dbReference type="ARBA" id="ARBA00023002"/>
    </source>
</evidence>
<dbReference type="Pfam" id="PF00107">
    <property type="entry name" value="ADH_zinc_N"/>
    <property type="match status" value="1"/>
</dbReference>
<protein>
    <recommendedName>
        <fullName evidence="6">Enoyl reductase (ER) domain-containing protein</fullName>
    </recommendedName>
</protein>
<dbReference type="SMART" id="SM00829">
    <property type="entry name" value="PKS_ER"/>
    <property type="match status" value="1"/>
</dbReference>
<dbReference type="PANTHER" id="PTHR42683">
    <property type="entry name" value="ALDEHYDE REDUCTASE"/>
    <property type="match status" value="1"/>
</dbReference>
<dbReference type="InterPro" id="IPR013154">
    <property type="entry name" value="ADH-like_N"/>
</dbReference>
<accession>A0A835SEN6</accession>
<dbReference type="EMBL" id="JAEHOD010000112">
    <property type="protein sequence ID" value="KAG2425872.1"/>
    <property type="molecule type" value="Genomic_DNA"/>
</dbReference>
<comment type="similarity">
    <text evidence="5">Belongs to the zinc-containing alcohol dehydrogenase family.</text>
</comment>
<dbReference type="Gene3D" id="3.40.50.720">
    <property type="entry name" value="NAD(P)-binding Rossmann-like Domain"/>
    <property type="match status" value="1"/>
</dbReference>
<evidence type="ECO:0000313" key="8">
    <source>
        <dbReference type="Proteomes" id="UP000613740"/>
    </source>
</evidence>
<dbReference type="InterPro" id="IPR047109">
    <property type="entry name" value="CAD-like"/>
</dbReference>